<feature type="compositionally biased region" description="Basic residues" evidence="1">
    <location>
        <begin position="21"/>
        <end position="33"/>
    </location>
</feature>
<name>A0ABD3F6V6_9STRA</name>
<organism evidence="2 3">
    <name type="scientific">Phytophthora oleae</name>
    <dbReference type="NCBI Taxonomy" id="2107226"/>
    <lineage>
        <taxon>Eukaryota</taxon>
        <taxon>Sar</taxon>
        <taxon>Stramenopiles</taxon>
        <taxon>Oomycota</taxon>
        <taxon>Peronosporomycetes</taxon>
        <taxon>Peronosporales</taxon>
        <taxon>Peronosporaceae</taxon>
        <taxon>Phytophthora</taxon>
    </lineage>
</organism>
<evidence type="ECO:0000313" key="2">
    <source>
        <dbReference type="EMBL" id="KAL3661702.1"/>
    </source>
</evidence>
<sequence length="115" mass="12496">MAKAIGSSSTTTTAVVTSAKTSKKKTKTARKKLKAPDSDAEEKSTSKAEWTSSKLETAYQRVSLEDFLRENPVMRIPQPQLLQSLTGPGIVHDQSGLRLKPPASAEGSWLHSWSV</sequence>
<gene>
    <name evidence="2" type="ORF">V7S43_013460</name>
</gene>
<evidence type="ECO:0000313" key="3">
    <source>
        <dbReference type="Proteomes" id="UP001632037"/>
    </source>
</evidence>
<reference evidence="2 3" key="1">
    <citation type="submission" date="2024-09" db="EMBL/GenBank/DDBJ databases">
        <title>Genome sequencing and assembly of Phytophthora oleae, isolate VK10A, causative agent of rot of olive drupes.</title>
        <authorList>
            <person name="Conti Taguali S."/>
            <person name="Riolo M."/>
            <person name="La Spada F."/>
            <person name="Cacciola S.O."/>
            <person name="Dionisio G."/>
        </authorList>
    </citation>
    <scope>NUCLEOTIDE SEQUENCE [LARGE SCALE GENOMIC DNA]</scope>
    <source>
        <strain evidence="2 3">VK10A</strain>
    </source>
</reference>
<feature type="compositionally biased region" description="Basic and acidic residues" evidence="1">
    <location>
        <begin position="34"/>
        <end position="46"/>
    </location>
</feature>
<comment type="caution">
    <text evidence="2">The sequence shown here is derived from an EMBL/GenBank/DDBJ whole genome shotgun (WGS) entry which is preliminary data.</text>
</comment>
<protein>
    <submittedName>
        <fullName evidence="2">Uncharacterized protein</fullName>
    </submittedName>
</protein>
<proteinExistence type="predicted"/>
<feature type="region of interest" description="Disordered" evidence="1">
    <location>
        <begin position="1"/>
        <end position="54"/>
    </location>
</feature>
<dbReference type="Proteomes" id="UP001632037">
    <property type="component" value="Unassembled WGS sequence"/>
</dbReference>
<dbReference type="EMBL" id="JBIMZQ010000035">
    <property type="protein sequence ID" value="KAL3661702.1"/>
    <property type="molecule type" value="Genomic_DNA"/>
</dbReference>
<dbReference type="AlphaFoldDB" id="A0ABD3F6V6"/>
<evidence type="ECO:0000256" key="1">
    <source>
        <dbReference type="SAM" id="MobiDB-lite"/>
    </source>
</evidence>
<accession>A0ABD3F6V6</accession>
<keyword evidence="3" id="KW-1185">Reference proteome</keyword>
<feature type="region of interest" description="Disordered" evidence="1">
    <location>
        <begin position="93"/>
        <end position="115"/>
    </location>
</feature>
<feature type="compositionally biased region" description="Low complexity" evidence="1">
    <location>
        <begin position="7"/>
        <end position="20"/>
    </location>
</feature>